<dbReference type="GO" id="GO:0004674">
    <property type="term" value="F:protein serine/threonine kinase activity"/>
    <property type="evidence" value="ECO:0000318"/>
    <property type="project" value="GO_Central"/>
</dbReference>
<feature type="domain" description="Protein kinase" evidence="3">
    <location>
        <begin position="15"/>
        <end position="280"/>
    </location>
</feature>
<dbReference type="AlphaFoldDB" id="Q7NIQ6"/>
<dbReference type="PROSITE" id="PS50011">
    <property type="entry name" value="PROTEIN_KINASE_DOM"/>
    <property type="match status" value="1"/>
</dbReference>
<dbReference type="FunFam" id="1.10.510.10:FF:001749">
    <property type="entry name" value="Serine/threonine kinase"/>
    <property type="match status" value="1"/>
</dbReference>
<dbReference type="PhylomeDB" id="Q7NIQ6"/>
<dbReference type="CDD" id="cd14014">
    <property type="entry name" value="STKc_PknB_like"/>
    <property type="match status" value="1"/>
</dbReference>
<dbReference type="GO" id="GO:0005524">
    <property type="term" value="F:ATP binding"/>
    <property type="evidence" value="ECO:0007669"/>
    <property type="project" value="UniProtKB-KW"/>
</dbReference>
<evidence type="ECO:0000313" key="4">
    <source>
        <dbReference type="EMBL" id="BAC90068.1"/>
    </source>
</evidence>
<protein>
    <submittedName>
        <fullName evidence="4">Serine/threonine kinase</fullName>
        <ecNumber evidence="4">2.7.11.1</ecNumber>
    </submittedName>
</protein>
<dbReference type="InterPro" id="IPR000719">
    <property type="entry name" value="Prot_kinase_dom"/>
</dbReference>
<dbReference type="EMBL" id="BA000045">
    <property type="protein sequence ID" value="BAC90068.1"/>
    <property type="molecule type" value="Genomic_DNA"/>
</dbReference>
<dbReference type="EC" id="2.7.11.1" evidence="4"/>
<evidence type="ECO:0000256" key="2">
    <source>
        <dbReference type="ARBA" id="ARBA00022840"/>
    </source>
</evidence>
<dbReference type="InParanoid" id="Q7NIQ6"/>
<dbReference type="Gene3D" id="3.30.200.20">
    <property type="entry name" value="Phosphorylase Kinase, domain 1"/>
    <property type="match status" value="1"/>
</dbReference>
<evidence type="ECO:0000259" key="3">
    <source>
        <dbReference type="PROSITE" id="PS50011"/>
    </source>
</evidence>
<dbReference type="STRING" id="251221.gene:10759622"/>
<keyword evidence="4" id="KW-0808">Transferase</keyword>
<dbReference type="eggNOG" id="COG0515">
    <property type="taxonomic scope" value="Bacteria"/>
</dbReference>
<dbReference type="EnsemblBacteria" id="BAC90068">
    <property type="protein sequence ID" value="BAC90068"/>
    <property type="gene ID" value="BAC90068"/>
</dbReference>
<dbReference type="Pfam" id="PF00069">
    <property type="entry name" value="Pkinase"/>
    <property type="match status" value="1"/>
</dbReference>
<name>Q7NIQ6_GLOVI</name>
<dbReference type="Gene3D" id="1.10.510.10">
    <property type="entry name" value="Transferase(Phosphotransferase) domain 1"/>
    <property type="match status" value="1"/>
</dbReference>
<dbReference type="KEGG" id="gvi:gll2127"/>
<accession>Q7NIQ6</accession>
<reference evidence="4 5" key="1">
    <citation type="journal article" date="2003" name="DNA Res.">
        <title>Complete genome structure of Gloeobacter violaceus PCC 7421, a cyanobacterium that lacks thylakoids.</title>
        <authorList>
            <person name="Nakamura Y."/>
            <person name="Kaneko T."/>
            <person name="Sato S."/>
            <person name="Mimuro M."/>
            <person name="Miyashita H."/>
            <person name="Tsuchiya T."/>
            <person name="Sasamoto S."/>
            <person name="Watanabe A."/>
            <person name="Kawashima K."/>
            <person name="Kishida Y."/>
            <person name="Kiyokawa C."/>
            <person name="Kohara M."/>
            <person name="Matsumoto M."/>
            <person name="Matsuno A."/>
            <person name="Nakazaki N."/>
            <person name="Shimpo S."/>
            <person name="Takeuchi C."/>
            <person name="Yamada M."/>
            <person name="Tabata S."/>
        </authorList>
    </citation>
    <scope>NUCLEOTIDE SEQUENCE [LARGE SCALE GENOMIC DNA]</scope>
    <source>
        <strain evidence="5">ATCC 29082 / PCC 7421</strain>
    </source>
</reference>
<dbReference type="PANTHER" id="PTHR24363">
    <property type="entry name" value="SERINE/THREONINE PROTEIN KINASE"/>
    <property type="match status" value="1"/>
</dbReference>
<dbReference type="HOGENOM" id="CLU_000288_135_5_3"/>
<keyword evidence="4" id="KW-0418">Kinase</keyword>
<keyword evidence="5" id="KW-1185">Reference proteome</keyword>
<proteinExistence type="predicted"/>
<dbReference type="SMART" id="SM00220">
    <property type="entry name" value="S_TKc"/>
    <property type="match status" value="1"/>
</dbReference>
<dbReference type="InterPro" id="IPR008271">
    <property type="entry name" value="Ser/Thr_kinase_AS"/>
</dbReference>
<reference evidence="4 5" key="2">
    <citation type="journal article" date="2003" name="DNA Res.">
        <title>Complete genome structure of Gloeobacter violaceus PCC 7421, a cyanobacterium that lacks thylakoids (supplement).</title>
        <authorList>
            <person name="Nakamura Y."/>
            <person name="Kaneko T."/>
            <person name="Sato S."/>
            <person name="Mimuro M."/>
            <person name="Miyashita H."/>
            <person name="Tsuchiya T."/>
            <person name="Sasamoto S."/>
            <person name="Watanabe A."/>
            <person name="Kawashima K."/>
            <person name="Kishida Y."/>
            <person name="Kiyokawa C."/>
            <person name="Kohara M."/>
            <person name="Matsumoto M."/>
            <person name="Matsuno A."/>
            <person name="Nakazaki N."/>
            <person name="Shimpo S."/>
            <person name="Takeuchi C."/>
            <person name="Yamada M."/>
            <person name="Tabata S."/>
        </authorList>
    </citation>
    <scope>NUCLEOTIDE SEQUENCE [LARGE SCALE GENOMIC DNA]</scope>
    <source>
        <strain evidence="5">ATCC 29082 / PCC 7421</strain>
    </source>
</reference>
<dbReference type="PANTHER" id="PTHR24363:SF7">
    <property type="entry name" value="SERINE_THREONINE-PROTEIN KINASE-LIKE PROTEIN E"/>
    <property type="match status" value="1"/>
</dbReference>
<dbReference type="PROSITE" id="PS00108">
    <property type="entry name" value="PROTEIN_KINASE_ST"/>
    <property type="match status" value="1"/>
</dbReference>
<dbReference type="OrthoDB" id="502205at2"/>
<dbReference type="Proteomes" id="UP000000557">
    <property type="component" value="Chromosome"/>
</dbReference>
<dbReference type="InterPro" id="IPR011009">
    <property type="entry name" value="Kinase-like_dom_sf"/>
</dbReference>
<keyword evidence="2" id="KW-0067">ATP-binding</keyword>
<sequence length="280" mass="31495">MVVALSREGLIRGRYRLVERLGHNVHRQTWLAGDERTAEQVVLKALAFDNEMQWQQLKLAEREAATLQSLTHPCIPRLVESFWLELPEGHYFCLVQSYIPGQSLAAMLRAGRRWSPGEVLNIARQVLEILDYLHSQSPPVVHRDIKPSNIILSDDGRLFLIDFGAVQAQSLPDQTVTVVGTFGYMAPEQFYGKTSPASDLYSLGMLLLCILTGTEATEIPRRGLQVELPSTSLVEQPMRAWFACMLAPEHQDRFDSAREALESLGKAETAKMPEVLNVRN</sequence>
<evidence type="ECO:0000256" key="1">
    <source>
        <dbReference type="ARBA" id="ARBA00022741"/>
    </source>
</evidence>
<organism evidence="4 5">
    <name type="scientific">Gloeobacter violaceus (strain ATCC 29082 / PCC 7421)</name>
    <dbReference type="NCBI Taxonomy" id="251221"/>
    <lineage>
        <taxon>Bacteria</taxon>
        <taxon>Bacillati</taxon>
        <taxon>Cyanobacteriota</taxon>
        <taxon>Cyanophyceae</taxon>
        <taxon>Gloeobacterales</taxon>
        <taxon>Gloeobacteraceae</taxon>
        <taxon>Gloeobacter</taxon>
    </lineage>
</organism>
<gene>
    <name evidence="4" type="ordered locus">gll2127</name>
</gene>
<dbReference type="SUPFAM" id="SSF56112">
    <property type="entry name" value="Protein kinase-like (PK-like)"/>
    <property type="match status" value="1"/>
</dbReference>
<evidence type="ECO:0000313" key="5">
    <source>
        <dbReference type="Proteomes" id="UP000000557"/>
    </source>
</evidence>
<keyword evidence="1" id="KW-0547">Nucleotide-binding</keyword>